<keyword evidence="3" id="KW-1185">Reference proteome</keyword>
<reference evidence="2 3" key="1">
    <citation type="submission" date="2019-04" db="EMBL/GenBank/DDBJ databases">
        <title>Sphingobacterium olei sp. nov., isolated from oil-contaminated soil.</title>
        <authorList>
            <person name="Liu B."/>
        </authorList>
    </citation>
    <scope>NUCLEOTIDE SEQUENCE [LARGE SCALE GENOMIC DNA]</scope>
    <source>
        <strain evidence="2 3">Y3L14</strain>
    </source>
</reference>
<dbReference type="EMBL" id="SUKA01000005">
    <property type="protein sequence ID" value="TJY63910.1"/>
    <property type="molecule type" value="Genomic_DNA"/>
</dbReference>
<dbReference type="RefSeq" id="WP_136821901.1">
    <property type="nucleotide sequence ID" value="NZ_BMJX01000005.1"/>
</dbReference>
<dbReference type="AlphaFoldDB" id="A0A4U0GXK1"/>
<sequence length="69" mass="7759">MPTKVENNLSGIKKETKEATERGLTSVVNKKQDKKQHADAEAGVDAQMEQINDMPNDPNIRPKEKVKKK</sequence>
<gene>
    <name evidence="2" type="ORF">FAZ19_16755</name>
</gene>
<evidence type="ECO:0000256" key="1">
    <source>
        <dbReference type="SAM" id="MobiDB-lite"/>
    </source>
</evidence>
<feature type="compositionally biased region" description="Polar residues" evidence="1">
    <location>
        <begin position="1"/>
        <end position="10"/>
    </location>
</feature>
<feature type="compositionally biased region" description="Basic and acidic residues" evidence="1">
    <location>
        <begin position="12"/>
        <end position="21"/>
    </location>
</feature>
<proteinExistence type="predicted"/>
<feature type="region of interest" description="Disordered" evidence="1">
    <location>
        <begin position="1"/>
        <end position="69"/>
    </location>
</feature>
<evidence type="ECO:0000313" key="2">
    <source>
        <dbReference type="EMBL" id="TJY63910.1"/>
    </source>
</evidence>
<dbReference type="Proteomes" id="UP000309872">
    <property type="component" value="Unassembled WGS sequence"/>
</dbReference>
<name>A0A4U0GXK1_9SPHI</name>
<protein>
    <submittedName>
        <fullName evidence="2">Uncharacterized protein</fullName>
    </submittedName>
</protein>
<accession>A0A4U0GXK1</accession>
<dbReference type="OrthoDB" id="799353at2"/>
<evidence type="ECO:0000313" key="3">
    <source>
        <dbReference type="Proteomes" id="UP000309872"/>
    </source>
</evidence>
<comment type="caution">
    <text evidence="2">The sequence shown here is derived from an EMBL/GenBank/DDBJ whole genome shotgun (WGS) entry which is preliminary data.</text>
</comment>
<organism evidence="2 3">
    <name type="scientific">Sphingobacterium alkalisoli</name>
    <dbReference type="NCBI Taxonomy" id="1874115"/>
    <lineage>
        <taxon>Bacteria</taxon>
        <taxon>Pseudomonadati</taxon>
        <taxon>Bacteroidota</taxon>
        <taxon>Sphingobacteriia</taxon>
        <taxon>Sphingobacteriales</taxon>
        <taxon>Sphingobacteriaceae</taxon>
        <taxon>Sphingobacterium</taxon>
    </lineage>
</organism>